<evidence type="ECO:0000256" key="2">
    <source>
        <dbReference type="ARBA" id="ARBA00022723"/>
    </source>
</evidence>
<accession>A0A8G1ZHV6</accession>
<dbReference type="Gene3D" id="1.10.760.10">
    <property type="entry name" value="Cytochrome c-like domain"/>
    <property type="match status" value="1"/>
</dbReference>
<sequence>MRKLPIFALVVLTLSACSPGRMSRGVAASPTTEKMNADEAGSGPASRGLAFANANCSGCHAVTTGRGSPNPEAPPFEVVVNAPGLTAATLKPWLRDSHNFPAMMNFAIDPEQIDDLAAYMTTLQRRDYTPPIQ</sequence>
<proteinExistence type="predicted"/>
<feature type="chain" id="PRO_5034856974" description="Cytochrome c domain-containing protein" evidence="6">
    <location>
        <begin position="24"/>
        <end position="133"/>
    </location>
</feature>
<evidence type="ECO:0000256" key="1">
    <source>
        <dbReference type="ARBA" id="ARBA00022617"/>
    </source>
</evidence>
<keyword evidence="3 4" id="KW-0408">Iron</keyword>
<evidence type="ECO:0000256" key="6">
    <source>
        <dbReference type="SAM" id="SignalP"/>
    </source>
</evidence>
<feature type="region of interest" description="Disordered" evidence="5">
    <location>
        <begin position="22"/>
        <end position="44"/>
    </location>
</feature>
<protein>
    <recommendedName>
        <fullName evidence="7">Cytochrome c domain-containing protein</fullName>
    </recommendedName>
</protein>
<gene>
    <name evidence="8" type="ORF">EWH12_09870</name>
</gene>
<dbReference type="PROSITE" id="PS51257">
    <property type="entry name" value="PROKAR_LIPOPROTEIN"/>
    <property type="match status" value="1"/>
</dbReference>
<dbReference type="OrthoDB" id="7596428at2"/>
<dbReference type="GO" id="GO:0020037">
    <property type="term" value="F:heme binding"/>
    <property type="evidence" value="ECO:0007669"/>
    <property type="project" value="InterPro"/>
</dbReference>
<dbReference type="SUPFAM" id="SSF46626">
    <property type="entry name" value="Cytochrome c"/>
    <property type="match status" value="1"/>
</dbReference>
<dbReference type="GO" id="GO:0009055">
    <property type="term" value="F:electron transfer activity"/>
    <property type="evidence" value="ECO:0007669"/>
    <property type="project" value="InterPro"/>
</dbReference>
<dbReference type="GO" id="GO:0046872">
    <property type="term" value="F:metal ion binding"/>
    <property type="evidence" value="ECO:0007669"/>
    <property type="project" value="UniProtKB-KW"/>
</dbReference>
<keyword evidence="6" id="KW-0732">Signal</keyword>
<evidence type="ECO:0000259" key="7">
    <source>
        <dbReference type="PROSITE" id="PS51007"/>
    </source>
</evidence>
<dbReference type="PROSITE" id="PS51007">
    <property type="entry name" value="CYTC"/>
    <property type="match status" value="1"/>
</dbReference>
<evidence type="ECO:0000313" key="8">
    <source>
        <dbReference type="EMBL" id="RYM11331.1"/>
    </source>
</evidence>
<dbReference type="AlphaFoldDB" id="A0A8G1ZHV6"/>
<dbReference type="InterPro" id="IPR036909">
    <property type="entry name" value="Cyt_c-like_dom_sf"/>
</dbReference>
<organism evidence="8 9">
    <name type="scientific">Sphingobium cupriresistens</name>
    <dbReference type="NCBI Taxonomy" id="1132417"/>
    <lineage>
        <taxon>Bacteria</taxon>
        <taxon>Pseudomonadati</taxon>
        <taxon>Pseudomonadota</taxon>
        <taxon>Alphaproteobacteria</taxon>
        <taxon>Sphingomonadales</taxon>
        <taxon>Sphingomonadaceae</taxon>
        <taxon>Sphingobium</taxon>
    </lineage>
</organism>
<dbReference type="Proteomes" id="UP000291572">
    <property type="component" value="Unassembled WGS sequence"/>
</dbReference>
<dbReference type="InterPro" id="IPR009056">
    <property type="entry name" value="Cyt_c-like_dom"/>
</dbReference>
<keyword evidence="2 4" id="KW-0479">Metal-binding</keyword>
<evidence type="ECO:0000313" key="9">
    <source>
        <dbReference type="Proteomes" id="UP000291572"/>
    </source>
</evidence>
<dbReference type="Pfam" id="PF13442">
    <property type="entry name" value="Cytochrome_CBB3"/>
    <property type="match status" value="1"/>
</dbReference>
<evidence type="ECO:0000256" key="3">
    <source>
        <dbReference type="ARBA" id="ARBA00023004"/>
    </source>
</evidence>
<keyword evidence="1 4" id="KW-0349">Heme</keyword>
<reference evidence="8 9" key="1">
    <citation type="submission" date="2019-02" db="EMBL/GenBank/DDBJ databases">
        <authorList>
            <person name="Feng G."/>
        </authorList>
    </citation>
    <scope>NUCLEOTIDE SEQUENCE [LARGE SCALE GENOMIC DNA]</scope>
    <source>
        <strain evidence="8 9">CCTCC AB 2011146</strain>
    </source>
</reference>
<feature type="signal peptide" evidence="6">
    <location>
        <begin position="1"/>
        <end position="23"/>
    </location>
</feature>
<name>A0A8G1ZHV6_9SPHN</name>
<comment type="caution">
    <text evidence="8">The sequence shown here is derived from an EMBL/GenBank/DDBJ whole genome shotgun (WGS) entry which is preliminary data.</text>
</comment>
<evidence type="ECO:0000256" key="4">
    <source>
        <dbReference type="PROSITE-ProRule" id="PRU00433"/>
    </source>
</evidence>
<evidence type="ECO:0000256" key="5">
    <source>
        <dbReference type="SAM" id="MobiDB-lite"/>
    </source>
</evidence>
<feature type="domain" description="Cytochrome c" evidence="7">
    <location>
        <begin position="43"/>
        <end position="124"/>
    </location>
</feature>
<dbReference type="EMBL" id="SEOO01000013">
    <property type="protein sequence ID" value="RYM11331.1"/>
    <property type="molecule type" value="Genomic_DNA"/>
</dbReference>